<keyword evidence="1" id="KW-1133">Transmembrane helix</keyword>
<protein>
    <recommendedName>
        <fullName evidence="4">ECF transporter S component</fullName>
    </recommendedName>
</protein>
<keyword evidence="3" id="KW-1185">Reference proteome</keyword>
<accession>A0ABY3PRZ9</accession>
<dbReference type="RefSeq" id="WP_230843726.1">
    <property type="nucleotide sequence ID" value="NZ_CP063845.1"/>
</dbReference>
<feature type="transmembrane region" description="Helical" evidence="1">
    <location>
        <begin position="84"/>
        <end position="106"/>
    </location>
</feature>
<evidence type="ECO:0008006" key="4">
    <source>
        <dbReference type="Google" id="ProtNLM"/>
    </source>
</evidence>
<keyword evidence="1" id="KW-0812">Transmembrane</keyword>
<dbReference type="EMBL" id="CP063845">
    <property type="protein sequence ID" value="UFP96488.1"/>
    <property type="molecule type" value="Genomic_DNA"/>
</dbReference>
<organism evidence="2 3">
    <name type="scientific">Gloeobacter morelensis MG652769</name>
    <dbReference type="NCBI Taxonomy" id="2781736"/>
    <lineage>
        <taxon>Bacteria</taxon>
        <taxon>Bacillati</taxon>
        <taxon>Cyanobacteriota</taxon>
        <taxon>Cyanophyceae</taxon>
        <taxon>Gloeobacterales</taxon>
        <taxon>Gloeobacteraceae</taxon>
        <taxon>Gloeobacter</taxon>
        <taxon>Gloeobacter morelensis</taxon>
    </lineage>
</organism>
<evidence type="ECO:0000313" key="3">
    <source>
        <dbReference type="Proteomes" id="UP001054846"/>
    </source>
</evidence>
<dbReference type="Proteomes" id="UP001054846">
    <property type="component" value="Chromosome"/>
</dbReference>
<sequence length="188" mass="20110">MGIDVASARYWSFADKGRGSRGVAKRSWTCHQITPTRIAAWLRLWNALVALVVGAATGALVALFGPLLFVSLLSLPVRLAEGPIVLGILVFFSFGFLVGAPIALAWERRGGASLAVGFAGGHICVTTWFATAWLSILHLLDPPFDFSQAAGWITLFLQRLSAPFVVTGAIAALAAKVWDHPVKVDENL</sequence>
<feature type="transmembrane region" description="Helical" evidence="1">
    <location>
        <begin position="47"/>
        <end position="72"/>
    </location>
</feature>
<reference evidence="2 3" key="1">
    <citation type="journal article" date="2021" name="Genome Biol. Evol.">
        <title>Complete Genome Sequencing of a Novel Gloeobacter Species from a Waterfall Cave in Mexico.</title>
        <authorList>
            <person name="Saw J.H."/>
            <person name="Cardona T."/>
            <person name="Montejano G."/>
        </authorList>
    </citation>
    <scope>NUCLEOTIDE SEQUENCE [LARGE SCALE GENOMIC DNA]</scope>
    <source>
        <strain evidence="2">MG652769</strain>
    </source>
</reference>
<proteinExistence type="predicted"/>
<feature type="transmembrane region" description="Helical" evidence="1">
    <location>
        <begin position="160"/>
        <end position="178"/>
    </location>
</feature>
<keyword evidence="1" id="KW-0472">Membrane</keyword>
<gene>
    <name evidence="2" type="ORF">ISF26_09860</name>
</gene>
<name>A0ABY3PRZ9_9CYAN</name>
<evidence type="ECO:0000313" key="2">
    <source>
        <dbReference type="EMBL" id="UFP96488.1"/>
    </source>
</evidence>
<evidence type="ECO:0000256" key="1">
    <source>
        <dbReference type="SAM" id="Phobius"/>
    </source>
</evidence>
<feature type="transmembrane region" description="Helical" evidence="1">
    <location>
        <begin position="118"/>
        <end position="140"/>
    </location>
</feature>